<dbReference type="PANTHER" id="PTHR33112:SF9">
    <property type="entry name" value="HETEROKARYON INCOMPATIBILITY DOMAIN-CONTAINING PROTEIN"/>
    <property type="match status" value="1"/>
</dbReference>
<dbReference type="InterPro" id="IPR010730">
    <property type="entry name" value="HET"/>
</dbReference>
<gene>
    <name evidence="3" type="ORF">LTR78_006104</name>
</gene>
<dbReference type="PANTHER" id="PTHR33112">
    <property type="entry name" value="DOMAIN PROTEIN, PUTATIVE-RELATED"/>
    <property type="match status" value="1"/>
</dbReference>
<feature type="region of interest" description="Disordered" evidence="1">
    <location>
        <begin position="1"/>
        <end position="20"/>
    </location>
</feature>
<feature type="domain" description="Heterokaryon incompatibility" evidence="2">
    <location>
        <begin position="91"/>
        <end position="243"/>
    </location>
</feature>
<keyword evidence="4" id="KW-1185">Reference proteome</keyword>
<dbReference type="Proteomes" id="UP001274830">
    <property type="component" value="Unassembled WGS sequence"/>
</dbReference>
<reference evidence="3" key="1">
    <citation type="submission" date="2023-07" db="EMBL/GenBank/DDBJ databases">
        <title>Black Yeasts Isolated from many extreme environments.</title>
        <authorList>
            <person name="Coleine C."/>
            <person name="Stajich J.E."/>
            <person name="Selbmann L."/>
        </authorList>
    </citation>
    <scope>NUCLEOTIDE SEQUENCE</scope>
    <source>
        <strain evidence="3">CCFEE 5485</strain>
    </source>
</reference>
<feature type="region of interest" description="Disordered" evidence="1">
    <location>
        <begin position="476"/>
        <end position="499"/>
    </location>
</feature>
<comment type="caution">
    <text evidence="3">The sequence shown here is derived from an EMBL/GenBank/DDBJ whole genome shotgun (WGS) entry which is preliminary data.</text>
</comment>
<evidence type="ECO:0000256" key="1">
    <source>
        <dbReference type="SAM" id="MobiDB-lite"/>
    </source>
</evidence>
<accession>A0AAE0WLH5</accession>
<dbReference type="EMBL" id="JAUTXT010000022">
    <property type="protein sequence ID" value="KAK3673902.1"/>
    <property type="molecule type" value="Genomic_DNA"/>
</dbReference>
<dbReference type="AlphaFoldDB" id="A0AAE0WLH5"/>
<evidence type="ECO:0000313" key="4">
    <source>
        <dbReference type="Proteomes" id="UP001274830"/>
    </source>
</evidence>
<dbReference type="Pfam" id="PF06985">
    <property type="entry name" value="HET"/>
    <property type="match status" value="1"/>
</dbReference>
<sequence>MPLVDDTCQRASEGTHQDGWPFGRGDEIQPYAGTAQTWVTVNGWLDECLAGHQRCASNLSSTWYPKRLLHLSNTDAAQLIYTHQHRPSSAYVALSHCWGGKIGLLNLTTSEPELLKGVQWAQLRNTFRDAITATRQIGMQYLWIDSLCIQQDDRADWAQHAECMDKVFQHAQLTIAATSSPNSSTCFLGPDTKPSRKEWHAVKMKARVPGWPAEIKASRYSPSLSPSWPADGPLELRAWAWQERYLSKRIISFADDEMKWHCNSGDACECSPAIHTPNENNSSWTIIRKERTALRWREVVSDYSPRHLTFPSDKLPAIAGAASRFAETLGSEYLAGLWKSDFPRCLAWRVREGSDCPTEPHEMRCSMPNYAPSWSWASIDVQIDWHNSSKFDANGKLITVDPAIHDSALFVGHDCQPSTANRFGDVRPGSWLELEGKIIDAQLEYDVHGCACVRRSNMPPQLVMIDCRLVAAASREEEQSPVPTTRDAGDETMRRSSTCRSSAASLRRIRRALYHEYEPLIDTARRCAHVLCLLLYTELWDGKKYPYILVLSETTGGCHQRVGIGIGHDESEQQNTGFDGRLGSLYRARKDKFDRWRGWETLSEWHDWEKWFAVAETRTVRIV</sequence>
<evidence type="ECO:0000259" key="2">
    <source>
        <dbReference type="Pfam" id="PF06985"/>
    </source>
</evidence>
<proteinExistence type="predicted"/>
<organism evidence="3 4">
    <name type="scientific">Recurvomyces mirabilis</name>
    <dbReference type="NCBI Taxonomy" id="574656"/>
    <lineage>
        <taxon>Eukaryota</taxon>
        <taxon>Fungi</taxon>
        <taxon>Dikarya</taxon>
        <taxon>Ascomycota</taxon>
        <taxon>Pezizomycotina</taxon>
        <taxon>Dothideomycetes</taxon>
        <taxon>Dothideomycetidae</taxon>
        <taxon>Mycosphaerellales</taxon>
        <taxon>Teratosphaeriaceae</taxon>
        <taxon>Recurvomyces</taxon>
    </lineage>
</organism>
<protein>
    <recommendedName>
        <fullName evidence="2">Heterokaryon incompatibility domain-containing protein</fullName>
    </recommendedName>
</protein>
<name>A0AAE0WLH5_9PEZI</name>
<evidence type="ECO:0000313" key="3">
    <source>
        <dbReference type="EMBL" id="KAK3673902.1"/>
    </source>
</evidence>